<protein>
    <recommendedName>
        <fullName evidence="4">Osmotically inducible protein C</fullName>
    </recommendedName>
</protein>
<sequence>MPINKTVTISAKSVENFLIELNAGPHKQYIDQPETMGGKNAAPTPLDYFFFALGGCIITIAKIVAKQRQIEIRDMSVTVEGGCNTAVLMGKSKEDRAGFHHVVVKVNLDADMTDEEKIAFLEEVDSRCPISENIVNPTPVKIELV</sequence>
<dbReference type="OrthoDB" id="1433018at2"/>
<dbReference type="InterPro" id="IPR052924">
    <property type="entry name" value="OsmC/Ohr_hydroprdx_reductase"/>
</dbReference>
<organism evidence="2 3">
    <name type="scientific">Ornatilinea apprima</name>
    <dbReference type="NCBI Taxonomy" id="1134406"/>
    <lineage>
        <taxon>Bacteria</taxon>
        <taxon>Bacillati</taxon>
        <taxon>Chloroflexota</taxon>
        <taxon>Anaerolineae</taxon>
        <taxon>Anaerolineales</taxon>
        <taxon>Anaerolineaceae</taxon>
        <taxon>Ornatilinea</taxon>
    </lineage>
</organism>
<proteinExistence type="predicted"/>
<dbReference type="InterPro" id="IPR003718">
    <property type="entry name" value="OsmC/Ohr_fam"/>
</dbReference>
<dbReference type="AlphaFoldDB" id="A0A0P6XL96"/>
<accession>A0A0P6XL96</accession>
<dbReference type="Gene3D" id="3.30.300.20">
    <property type="match status" value="1"/>
</dbReference>
<dbReference type="Pfam" id="PF02566">
    <property type="entry name" value="OsmC"/>
    <property type="match status" value="1"/>
</dbReference>
<dbReference type="PANTHER" id="PTHR35368">
    <property type="entry name" value="HYDROPEROXIDE REDUCTASE"/>
    <property type="match status" value="1"/>
</dbReference>
<keyword evidence="3" id="KW-1185">Reference proteome</keyword>
<keyword evidence="1" id="KW-1133">Transmembrane helix</keyword>
<reference evidence="2 3" key="1">
    <citation type="submission" date="2015-07" db="EMBL/GenBank/DDBJ databases">
        <title>Genome sequence of Ornatilinea apprima DSM 23815.</title>
        <authorList>
            <person name="Hemp J."/>
            <person name="Ward L.M."/>
            <person name="Pace L.A."/>
            <person name="Fischer W.W."/>
        </authorList>
    </citation>
    <scope>NUCLEOTIDE SEQUENCE [LARGE SCALE GENOMIC DNA]</scope>
    <source>
        <strain evidence="2 3">P3M-1</strain>
    </source>
</reference>
<keyword evidence="1" id="KW-0472">Membrane</keyword>
<comment type="caution">
    <text evidence="2">The sequence shown here is derived from an EMBL/GenBank/DDBJ whole genome shotgun (WGS) entry which is preliminary data.</text>
</comment>
<dbReference type="Proteomes" id="UP000050417">
    <property type="component" value="Unassembled WGS sequence"/>
</dbReference>
<evidence type="ECO:0008006" key="4">
    <source>
        <dbReference type="Google" id="ProtNLM"/>
    </source>
</evidence>
<dbReference type="STRING" id="1134406.ADN00_10585"/>
<dbReference type="InterPro" id="IPR036102">
    <property type="entry name" value="OsmC/Ohrsf"/>
</dbReference>
<keyword evidence="1" id="KW-0812">Transmembrane</keyword>
<dbReference type="RefSeq" id="WP_075062967.1">
    <property type="nucleotide sequence ID" value="NZ_LGCL01000024.1"/>
</dbReference>
<dbReference type="InterPro" id="IPR015946">
    <property type="entry name" value="KH_dom-like_a/b"/>
</dbReference>
<gene>
    <name evidence="2" type="ORF">ADN00_10585</name>
</gene>
<dbReference type="PANTHER" id="PTHR35368:SF1">
    <property type="entry name" value="HYDROPEROXIDE REDUCTASE"/>
    <property type="match status" value="1"/>
</dbReference>
<dbReference type="EMBL" id="LGCL01000024">
    <property type="protein sequence ID" value="KPL77007.1"/>
    <property type="molecule type" value="Genomic_DNA"/>
</dbReference>
<evidence type="ECO:0000256" key="1">
    <source>
        <dbReference type="SAM" id="Phobius"/>
    </source>
</evidence>
<dbReference type="SUPFAM" id="SSF82784">
    <property type="entry name" value="OsmC-like"/>
    <property type="match status" value="1"/>
</dbReference>
<evidence type="ECO:0000313" key="3">
    <source>
        <dbReference type="Proteomes" id="UP000050417"/>
    </source>
</evidence>
<evidence type="ECO:0000313" key="2">
    <source>
        <dbReference type="EMBL" id="KPL77007.1"/>
    </source>
</evidence>
<feature type="transmembrane region" description="Helical" evidence="1">
    <location>
        <begin position="48"/>
        <end position="65"/>
    </location>
</feature>
<name>A0A0P6XL96_9CHLR</name>